<protein>
    <recommendedName>
        <fullName evidence="2">Myb-like domain-containing protein</fullName>
    </recommendedName>
</protein>
<sequence>MDPYIQQCSFQNLLNSQQPNNQWNESVESVSASVPREPYQSFPRESYQSVPPESVSASDASVPNGNDDGNENAKTVTPERKERRKWSPTEDGVLISSWLNTSKDALVGNEQKASAFWKRIAAYYAASPKLAGVKPRAYNNCKSRWGKINEAVCKFVGCFEAATKQRSNGQNEDDVLKMAHEIYFNDHKQKFTMEHAWLELRYDQKWLGASTTKDKVKSKRRKVDSQTAQSSSSVQDGHGEEAMTRPVGVKAAKGKGKKPMRKQATWEEEEKERKELKNIWEIKQADFANKQTLNKQKFLDSLITKTEPLTELESDIDRRHKHVEHLLSNVMSLAGESEHVEHVLSNVMSSWRIRACGACHINKGIIFLCSLYKLHLSSPFHCAS</sequence>
<feature type="compositionally biased region" description="Basic residues" evidence="1">
    <location>
        <begin position="252"/>
        <end position="261"/>
    </location>
</feature>
<dbReference type="InterPro" id="IPR001005">
    <property type="entry name" value="SANT/Myb"/>
</dbReference>
<dbReference type="Pfam" id="PF14303">
    <property type="entry name" value="NAM-associated"/>
    <property type="match status" value="1"/>
</dbReference>
<accession>A0A0D3BQL6</accession>
<evidence type="ECO:0000259" key="2">
    <source>
        <dbReference type="PROSITE" id="PS50090"/>
    </source>
</evidence>
<feature type="region of interest" description="Disordered" evidence="1">
    <location>
        <begin position="213"/>
        <end position="269"/>
    </location>
</feature>
<dbReference type="EnsemblPlants" id="Bo4g026440.1">
    <property type="protein sequence ID" value="Bo4g026440.1"/>
    <property type="gene ID" value="Bo4g026440"/>
</dbReference>
<feature type="compositionally biased region" description="Basic and acidic residues" evidence="1">
    <location>
        <begin position="77"/>
        <end position="88"/>
    </location>
</feature>
<feature type="compositionally biased region" description="Low complexity" evidence="1">
    <location>
        <begin position="15"/>
        <end position="24"/>
    </location>
</feature>
<reference evidence="3" key="2">
    <citation type="submission" date="2015-03" db="UniProtKB">
        <authorList>
            <consortium name="EnsemblPlants"/>
        </authorList>
    </citation>
    <scope>IDENTIFICATION</scope>
</reference>
<proteinExistence type="predicted"/>
<dbReference type="Proteomes" id="UP000032141">
    <property type="component" value="Chromosome C4"/>
</dbReference>
<dbReference type="STRING" id="109376.A0A0D3BQL6"/>
<organism evidence="3 4">
    <name type="scientific">Brassica oleracea var. oleracea</name>
    <dbReference type="NCBI Taxonomy" id="109376"/>
    <lineage>
        <taxon>Eukaryota</taxon>
        <taxon>Viridiplantae</taxon>
        <taxon>Streptophyta</taxon>
        <taxon>Embryophyta</taxon>
        <taxon>Tracheophyta</taxon>
        <taxon>Spermatophyta</taxon>
        <taxon>Magnoliopsida</taxon>
        <taxon>eudicotyledons</taxon>
        <taxon>Gunneridae</taxon>
        <taxon>Pentapetalae</taxon>
        <taxon>rosids</taxon>
        <taxon>malvids</taxon>
        <taxon>Brassicales</taxon>
        <taxon>Brassicaceae</taxon>
        <taxon>Brassiceae</taxon>
        <taxon>Brassica</taxon>
    </lineage>
</organism>
<dbReference type="PANTHER" id="PTHR45023:SF4">
    <property type="entry name" value="GLYCINE-RICH PROTEIN-RELATED"/>
    <property type="match status" value="1"/>
</dbReference>
<name>A0A0D3BQL6_BRAOL</name>
<evidence type="ECO:0000313" key="4">
    <source>
        <dbReference type="Proteomes" id="UP000032141"/>
    </source>
</evidence>
<evidence type="ECO:0000256" key="1">
    <source>
        <dbReference type="SAM" id="MobiDB-lite"/>
    </source>
</evidence>
<dbReference type="PROSITE" id="PS50090">
    <property type="entry name" value="MYB_LIKE"/>
    <property type="match status" value="1"/>
</dbReference>
<dbReference type="HOGENOM" id="CLU_012390_0_0_1"/>
<dbReference type="Gramene" id="Bo4g026440.1">
    <property type="protein sequence ID" value="Bo4g026440.1"/>
    <property type="gene ID" value="Bo4g026440"/>
</dbReference>
<keyword evidence="4" id="KW-1185">Reference proteome</keyword>
<dbReference type="InterPro" id="IPR029466">
    <property type="entry name" value="NAM-associated_C"/>
</dbReference>
<feature type="compositionally biased region" description="Polar residues" evidence="1">
    <location>
        <begin position="225"/>
        <end position="235"/>
    </location>
</feature>
<dbReference type="PANTHER" id="PTHR45023">
    <property type="match status" value="1"/>
</dbReference>
<reference evidence="3 4" key="1">
    <citation type="journal article" date="2014" name="Genome Biol.">
        <title>Transcriptome and methylome profiling reveals relics of genome dominance in the mesopolyploid Brassica oleracea.</title>
        <authorList>
            <person name="Parkin I.A."/>
            <person name="Koh C."/>
            <person name="Tang H."/>
            <person name="Robinson S.J."/>
            <person name="Kagale S."/>
            <person name="Clarke W.E."/>
            <person name="Town C.D."/>
            <person name="Nixon J."/>
            <person name="Krishnakumar V."/>
            <person name="Bidwell S.L."/>
            <person name="Denoeud F."/>
            <person name="Belcram H."/>
            <person name="Links M.G."/>
            <person name="Just J."/>
            <person name="Clarke C."/>
            <person name="Bender T."/>
            <person name="Huebert T."/>
            <person name="Mason A.S."/>
            <person name="Pires J.C."/>
            <person name="Barker G."/>
            <person name="Moore J."/>
            <person name="Walley P.G."/>
            <person name="Manoli S."/>
            <person name="Batley J."/>
            <person name="Edwards D."/>
            <person name="Nelson M.N."/>
            <person name="Wang X."/>
            <person name="Paterson A.H."/>
            <person name="King G."/>
            <person name="Bancroft I."/>
            <person name="Chalhoub B."/>
            <person name="Sharpe A.G."/>
        </authorList>
    </citation>
    <scope>NUCLEOTIDE SEQUENCE</scope>
    <source>
        <strain evidence="3 4">cv. TO1000</strain>
    </source>
</reference>
<evidence type="ECO:0000313" key="3">
    <source>
        <dbReference type="EnsemblPlants" id="Bo4g026440.1"/>
    </source>
</evidence>
<feature type="domain" description="Myb-like" evidence="2">
    <location>
        <begin position="78"/>
        <end position="149"/>
    </location>
</feature>
<dbReference type="AlphaFoldDB" id="A0A0D3BQL6"/>
<feature type="compositionally biased region" description="Polar residues" evidence="1">
    <location>
        <begin position="46"/>
        <end position="64"/>
    </location>
</feature>
<feature type="region of interest" description="Disordered" evidence="1">
    <location>
        <begin position="15"/>
        <end position="88"/>
    </location>
</feature>